<name>A0A5M3XP80_9ACTN</name>
<dbReference type="Gene3D" id="3.40.640.10">
    <property type="entry name" value="Type I PLP-dependent aspartate aminotransferase-like (Major domain)"/>
    <property type="match status" value="1"/>
</dbReference>
<dbReference type="Gene3D" id="3.90.1150.10">
    <property type="entry name" value="Aspartate Aminotransferase, domain 1"/>
    <property type="match status" value="1"/>
</dbReference>
<evidence type="ECO:0000313" key="6">
    <source>
        <dbReference type="EMBL" id="GES21461.1"/>
    </source>
</evidence>
<dbReference type="EMBL" id="BLAF01000023">
    <property type="protein sequence ID" value="GES21461.1"/>
    <property type="molecule type" value="Genomic_DNA"/>
</dbReference>
<dbReference type="PANTHER" id="PTHR42790:SF19">
    <property type="entry name" value="KYNURENINE_ALPHA-AMINOADIPATE AMINOTRANSFERASE, MITOCHONDRIAL"/>
    <property type="match status" value="1"/>
</dbReference>
<dbReference type="RefSeq" id="WP_170321604.1">
    <property type="nucleotide sequence ID" value="NZ_BAAAHM010000019.1"/>
</dbReference>
<feature type="domain" description="Aminotransferase class I/classII large" evidence="5">
    <location>
        <begin position="66"/>
        <end position="388"/>
    </location>
</feature>
<sequence>MTDFDGAQLSRLASRLTSPQSFVGVLGNLRRDAVELLGGNPASEALPAEALNASVHELLADPARATAALRYSGPRGLDEFVAWLAAREGIDPARIVVTNGGLHALSLVTQALLDAGDSVVTDDPIFPIALRVLQLTGAHAVPVPVGRDGLDVEALERLLAEGVRPRAVYTVADFQNPTGAVLGARARTRLVELAERFGFVVLSDNPYRTSRFAGEDVPDFPTDSDRVVRINTFAKSLGPGLRLGWLALPSWLVQPVLNIRARTDQHPSTFTQAAILGVVRPAGAFDRILADLSALHHSRATTLATSLRTHLAGHIEAERPDGGFFIWARLLDPALSLEPLHHAALAHGTNFSRGTSFAVPGGHDHDRHLRLGFSDIPDTDLEEAVTRLAAAVSTAGGGA</sequence>
<dbReference type="SUPFAM" id="SSF53383">
    <property type="entry name" value="PLP-dependent transferases"/>
    <property type="match status" value="1"/>
</dbReference>
<dbReference type="GO" id="GO:0030170">
    <property type="term" value="F:pyridoxal phosphate binding"/>
    <property type="evidence" value="ECO:0007669"/>
    <property type="project" value="InterPro"/>
</dbReference>
<protein>
    <submittedName>
        <fullName evidence="6">Aspartate aminotransferase</fullName>
    </submittedName>
</protein>
<dbReference type="GO" id="GO:1901605">
    <property type="term" value="P:alpha-amino acid metabolic process"/>
    <property type="evidence" value="ECO:0007669"/>
    <property type="project" value="TreeGrafter"/>
</dbReference>
<evidence type="ECO:0000313" key="7">
    <source>
        <dbReference type="Proteomes" id="UP000377595"/>
    </source>
</evidence>
<organism evidence="6 7">
    <name type="scientific">Acrocarpospora pleiomorpha</name>
    <dbReference type="NCBI Taxonomy" id="90975"/>
    <lineage>
        <taxon>Bacteria</taxon>
        <taxon>Bacillati</taxon>
        <taxon>Actinomycetota</taxon>
        <taxon>Actinomycetes</taxon>
        <taxon>Streptosporangiales</taxon>
        <taxon>Streptosporangiaceae</taxon>
        <taxon>Acrocarpospora</taxon>
    </lineage>
</organism>
<accession>A0A5M3XP80</accession>
<keyword evidence="2 6" id="KW-0032">Aminotransferase</keyword>
<evidence type="ECO:0000256" key="2">
    <source>
        <dbReference type="ARBA" id="ARBA00022576"/>
    </source>
</evidence>
<dbReference type="PANTHER" id="PTHR42790">
    <property type="entry name" value="AMINOTRANSFERASE"/>
    <property type="match status" value="1"/>
</dbReference>
<keyword evidence="4" id="KW-0663">Pyridoxal phosphate</keyword>
<dbReference type="InterPro" id="IPR015424">
    <property type="entry name" value="PyrdxlP-dep_Trfase"/>
</dbReference>
<dbReference type="Proteomes" id="UP000377595">
    <property type="component" value="Unassembled WGS sequence"/>
</dbReference>
<comment type="caution">
    <text evidence="6">The sequence shown here is derived from an EMBL/GenBank/DDBJ whole genome shotgun (WGS) entry which is preliminary data.</text>
</comment>
<gene>
    <name evidence="6" type="ORF">Aple_043570</name>
</gene>
<evidence type="ECO:0000256" key="1">
    <source>
        <dbReference type="ARBA" id="ARBA00001933"/>
    </source>
</evidence>
<proteinExistence type="predicted"/>
<dbReference type="InterPro" id="IPR050859">
    <property type="entry name" value="Class-I_PLP-dep_aminotransf"/>
</dbReference>
<evidence type="ECO:0000259" key="5">
    <source>
        <dbReference type="Pfam" id="PF00155"/>
    </source>
</evidence>
<dbReference type="CDD" id="cd00609">
    <property type="entry name" value="AAT_like"/>
    <property type="match status" value="1"/>
</dbReference>
<dbReference type="InterPro" id="IPR004839">
    <property type="entry name" value="Aminotransferase_I/II_large"/>
</dbReference>
<keyword evidence="3 6" id="KW-0808">Transferase</keyword>
<dbReference type="InterPro" id="IPR015422">
    <property type="entry name" value="PyrdxlP-dep_Trfase_small"/>
</dbReference>
<dbReference type="InterPro" id="IPR015421">
    <property type="entry name" value="PyrdxlP-dep_Trfase_major"/>
</dbReference>
<comment type="cofactor">
    <cofactor evidence="1">
        <name>pyridoxal 5'-phosphate</name>
        <dbReference type="ChEBI" id="CHEBI:597326"/>
    </cofactor>
</comment>
<dbReference type="GO" id="GO:0008483">
    <property type="term" value="F:transaminase activity"/>
    <property type="evidence" value="ECO:0007669"/>
    <property type="project" value="UniProtKB-KW"/>
</dbReference>
<evidence type="ECO:0000256" key="4">
    <source>
        <dbReference type="ARBA" id="ARBA00022898"/>
    </source>
</evidence>
<reference evidence="6 7" key="1">
    <citation type="submission" date="2019-10" db="EMBL/GenBank/DDBJ databases">
        <title>Whole genome shotgun sequence of Acrocarpospora pleiomorpha NBRC 16267.</title>
        <authorList>
            <person name="Ichikawa N."/>
            <person name="Kimura A."/>
            <person name="Kitahashi Y."/>
            <person name="Komaki H."/>
            <person name="Oguchi A."/>
        </authorList>
    </citation>
    <scope>NUCLEOTIDE SEQUENCE [LARGE SCALE GENOMIC DNA]</scope>
    <source>
        <strain evidence="6 7">NBRC 16267</strain>
    </source>
</reference>
<dbReference type="AlphaFoldDB" id="A0A5M3XP80"/>
<evidence type="ECO:0000256" key="3">
    <source>
        <dbReference type="ARBA" id="ARBA00022679"/>
    </source>
</evidence>
<keyword evidence="7" id="KW-1185">Reference proteome</keyword>
<dbReference type="Pfam" id="PF00155">
    <property type="entry name" value="Aminotran_1_2"/>
    <property type="match status" value="1"/>
</dbReference>